<dbReference type="FunCoup" id="A0A1Z5KAD9">
    <property type="interactions" value="561"/>
</dbReference>
<feature type="domain" description="Spt4/RpoE2 zinc finger" evidence="6">
    <location>
        <begin position="32"/>
        <end position="108"/>
    </location>
</feature>
<gene>
    <name evidence="7" type="ORF">FisN_21Hh089</name>
</gene>
<dbReference type="GO" id="GO:0008270">
    <property type="term" value="F:zinc ion binding"/>
    <property type="evidence" value="ECO:0007669"/>
    <property type="project" value="InterPro"/>
</dbReference>
<keyword evidence="3 5" id="KW-0804">Transcription</keyword>
<evidence type="ECO:0000256" key="2">
    <source>
        <dbReference type="ARBA" id="ARBA00010464"/>
    </source>
</evidence>
<evidence type="ECO:0000313" key="7">
    <source>
        <dbReference type="EMBL" id="GAX23229.1"/>
    </source>
</evidence>
<keyword evidence="7" id="KW-0648">Protein biosynthesis</keyword>
<dbReference type="Gene3D" id="3.30.40.210">
    <property type="match status" value="1"/>
</dbReference>
<dbReference type="PIRSF" id="PIRSF025023">
    <property type="entry name" value="Spt4"/>
    <property type="match status" value="1"/>
</dbReference>
<dbReference type="GO" id="GO:0032044">
    <property type="term" value="C:DSIF complex"/>
    <property type="evidence" value="ECO:0007669"/>
    <property type="project" value="TreeGrafter"/>
</dbReference>
<evidence type="ECO:0000313" key="8">
    <source>
        <dbReference type="Proteomes" id="UP000198406"/>
    </source>
</evidence>
<keyword evidence="8" id="KW-1185">Reference proteome</keyword>
<keyword evidence="7" id="KW-0251">Elongation factor</keyword>
<evidence type="ECO:0000259" key="6">
    <source>
        <dbReference type="SMART" id="SM01389"/>
    </source>
</evidence>
<dbReference type="GO" id="GO:0000993">
    <property type="term" value="F:RNA polymerase II complex binding"/>
    <property type="evidence" value="ECO:0007669"/>
    <property type="project" value="TreeGrafter"/>
</dbReference>
<evidence type="ECO:0000256" key="3">
    <source>
        <dbReference type="ARBA" id="ARBA00023163"/>
    </source>
</evidence>
<dbReference type="SMART" id="SM01389">
    <property type="entry name" value="Spt4"/>
    <property type="match status" value="1"/>
</dbReference>
<proteinExistence type="inferred from homology"/>
<dbReference type="SUPFAM" id="SSF63393">
    <property type="entry name" value="RNA polymerase subunits"/>
    <property type="match status" value="1"/>
</dbReference>
<evidence type="ECO:0000256" key="4">
    <source>
        <dbReference type="ARBA" id="ARBA00023242"/>
    </source>
</evidence>
<name>A0A1Z5KAD9_FISSO</name>
<dbReference type="CDD" id="cd07973">
    <property type="entry name" value="Spt4"/>
    <property type="match status" value="1"/>
</dbReference>
<comment type="caution">
    <text evidence="7">The sequence shown here is derived from an EMBL/GenBank/DDBJ whole genome shotgun (WGS) entry which is preliminary data.</text>
</comment>
<comment type="similarity">
    <text evidence="2 5">Belongs to the SPT4 family.</text>
</comment>
<dbReference type="OrthoDB" id="248751at2759"/>
<dbReference type="Pfam" id="PF06093">
    <property type="entry name" value="Spt4"/>
    <property type="match status" value="1"/>
</dbReference>
<reference evidence="7 8" key="1">
    <citation type="journal article" date="2015" name="Plant Cell">
        <title>Oil accumulation by the oleaginous diatom Fistulifera solaris as revealed by the genome and transcriptome.</title>
        <authorList>
            <person name="Tanaka T."/>
            <person name="Maeda Y."/>
            <person name="Veluchamy A."/>
            <person name="Tanaka M."/>
            <person name="Abida H."/>
            <person name="Marechal E."/>
            <person name="Bowler C."/>
            <person name="Muto M."/>
            <person name="Sunaga Y."/>
            <person name="Tanaka M."/>
            <person name="Yoshino T."/>
            <person name="Taniguchi T."/>
            <person name="Fukuda Y."/>
            <person name="Nemoto M."/>
            <person name="Matsumoto M."/>
            <person name="Wong P.S."/>
            <person name="Aburatani S."/>
            <person name="Fujibuchi W."/>
        </authorList>
    </citation>
    <scope>NUCLEOTIDE SEQUENCE [LARGE SCALE GENOMIC DNA]</scope>
    <source>
        <strain evidence="7 8">JPCC DA0580</strain>
    </source>
</reference>
<evidence type="ECO:0000256" key="5">
    <source>
        <dbReference type="PIRNR" id="PIRNR025023"/>
    </source>
</evidence>
<dbReference type="InterPro" id="IPR038510">
    <property type="entry name" value="Spt4_sf"/>
</dbReference>
<comment type="subcellular location">
    <subcellularLocation>
        <location evidence="1 5">Nucleus</location>
    </subcellularLocation>
</comment>
<dbReference type="AlphaFoldDB" id="A0A1Z5KAD9"/>
<keyword evidence="4 5" id="KW-0539">Nucleus</keyword>
<dbReference type="InterPro" id="IPR009287">
    <property type="entry name" value="Spt4"/>
</dbReference>
<sequence length="134" mass="15076">MSDEEDERYDDEVPQQVADLASASVPLNLKTVRACKRCGLLKTQGQFYDEGCENCPFLEMTDNVERVNSCTTAFFEGTAAVMDPGESWAAKWIRVDNYLPGVYAITVTGQLDRDVEEDLENRGIRWRCRPANSA</sequence>
<evidence type="ECO:0000256" key="1">
    <source>
        <dbReference type="ARBA" id="ARBA00004123"/>
    </source>
</evidence>
<organism evidence="7 8">
    <name type="scientific">Fistulifera solaris</name>
    <name type="common">Oleaginous diatom</name>
    <dbReference type="NCBI Taxonomy" id="1519565"/>
    <lineage>
        <taxon>Eukaryota</taxon>
        <taxon>Sar</taxon>
        <taxon>Stramenopiles</taxon>
        <taxon>Ochrophyta</taxon>
        <taxon>Bacillariophyta</taxon>
        <taxon>Bacillariophyceae</taxon>
        <taxon>Bacillariophycidae</taxon>
        <taxon>Naviculales</taxon>
        <taxon>Naviculaceae</taxon>
        <taxon>Fistulifera</taxon>
    </lineage>
</organism>
<accession>A0A1Z5KAD9</accession>
<dbReference type="GO" id="GO:0140673">
    <property type="term" value="P:transcription elongation-coupled chromatin remodeling"/>
    <property type="evidence" value="ECO:0007669"/>
    <property type="project" value="InterPro"/>
</dbReference>
<dbReference type="InterPro" id="IPR022800">
    <property type="entry name" value="Spt4/RpoE2_Znf"/>
</dbReference>
<dbReference type="GO" id="GO:0006355">
    <property type="term" value="P:regulation of DNA-templated transcription"/>
    <property type="evidence" value="ECO:0007669"/>
    <property type="project" value="InterPro"/>
</dbReference>
<dbReference type="InterPro" id="IPR029040">
    <property type="entry name" value="RPABC4/Spt4"/>
</dbReference>
<dbReference type="GO" id="GO:0003746">
    <property type="term" value="F:translation elongation factor activity"/>
    <property type="evidence" value="ECO:0007669"/>
    <property type="project" value="UniProtKB-KW"/>
</dbReference>
<dbReference type="EMBL" id="BDSP01000199">
    <property type="protein sequence ID" value="GAX23229.1"/>
    <property type="molecule type" value="Genomic_DNA"/>
</dbReference>
<dbReference type="PANTHER" id="PTHR12882">
    <property type="entry name" value="SUPPRESSOR OF TY 4"/>
    <property type="match status" value="1"/>
</dbReference>
<protein>
    <submittedName>
        <fullName evidence="7">Transcription elongation factor SPT4</fullName>
    </submittedName>
</protein>
<dbReference type="PANTHER" id="PTHR12882:SF1">
    <property type="entry name" value="TRANSCRIPTION ELONGATION FACTOR SPT4"/>
    <property type="match status" value="1"/>
</dbReference>
<dbReference type="InParanoid" id="A0A1Z5KAD9"/>
<dbReference type="Proteomes" id="UP000198406">
    <property type="component" value="Unassembled WGS sequence"/>
</dbReference>